<evidence type="ECO:0000313" key="9">
    <source>
        <dbReference type="EMBL" id="KAK9908232.1"/>
    </source>
</evidence>
<evidence type="ECO:0000256" key="4">
    <source>
        <dbReference type="ARBA" id="ARBA00023125"/>
    </source>
</evidence>
<evidence type="ECO:0000256" key="1">
    <source>
        <dbReference type="ARBA" id="ARBA00006271"/>
    </source>
</evidence>
<keyword evidence="2" id="KW-0547">Nucleotide-binding</keyword>
<feature type="coiled-coil region" evidence="6">
    <location>
        <begin position="412"/>
        <end position="439"/>
    </location>
</feature>
<accession>A0ABR2YMN8</accession>
<dbReference type="InterPro" id="IPR000432">
    <property type="entry name" value="DNA_mismatch_repair_MutS_C"/>
</dbReference>
<name>A0ABR2YMN8_9CHLO</name>
<protein>
    <recommendedName>
        <fullName evidence="11">DNA mismatch repair proteins mutS family domain-containing protein</fullName>
    </recommendedName>
</protein>
<dbReference type="InterPro" id="IPR011184">
    <property type="entry name" value="DNA_mismatch_repair_Msh2"/>
</dbReference>
<keyword evidence="6" id="KW-0175">Coiled coil</keyword>
<dbReference type="InterPro" id="IPR036678">
    <property type="entry name" value="MutS_con_dom_sf"/>
</dbReference>
<evidence type="ECO:0008006" key="11">
    <source>
        <dbReference type="Google" id="ProtNLM"/>
    </source>
</evidence>
<comment type="caution">
    <text evidence="9">The sequence shown here is derived from an EMBL/GenBank/DDBJ whole genome shotgun (WGS) entry which is preliminary data.</text>
</comment>
<keyword evidence="5" id="KW-0469">Meiosis</keyword>
<dbReference type="SMART" id="SM00534">
    <property type="entry name" value="MUTSac"/>
    <property type="match status" value="1"/>
</dbReference>
<dbReference type="InterPro" id="IPR007861">
    <property type="entry name" value="DNA_mismatch_repair_MutS_clamp"/>
</dbReference>
<evidence type="ECO:0000256" key="6">
    <source>
        <dbReference type="SAM" id="Coils"/>
    </source>
</evidence>
<dbReference type="Gene3D" id="3.40.50.300">
    <property type="entry name" value="P-loop containing nucleotide triphosphate hydrolases"/>
    <property type="match status" value="1"/>
</dbReference>
<keyword evidence="10" id="KW-1185">Reference proteome</keyword>
<proteinExistence type="inferred from homology"/>
<dbReference type="InterPro" id="IPR036187">
    <property type="entry name" value="DNA_mismatch_repair_MutS_sf"/>
</dbReference>
<evidence type="ECO:0000259" key="8">
    <source>
        <dbReference type="SMART" id="SM00534"/>
    </source>
</evidence>
<dbReference type="InterPro" id="IPR045076">
    <property type="entry name" value="MutS"/>
</dbReference>
<dbReference type="SMART" id="SM00533">
    <property type="entry name" value="MUTSd"/>
    <property type="match status" value="1"/>
</dbReference>
<dbReference type="PANTHER" id="PTHR11361">
    <property type="entry name" value="DNA MISMATCH REPAIR PROTEIN MUTS FAMILY MEMBER"/>
    <property type="match status" value="1"/>
</dbReference>
<keyword evidence="3" id="KW-0067">ATP-binding</keyword>
<reference evidence="9 10" key="1">
    <citation type="journal article" date="2024" name="Nat. Commun.">
        <title>Phylogenomics reveals the evolutionary origins of lichenization in chlorophyte algae.</title>
        <authorList>
            <person name="Puginier C."/>
            <person name="Libourel C."/>
            <person name="Otte J."/>
            <person name="Skaloud P."/>
            <person name="Haon M."/>
            <person name="Grisel S."/>
            <person name="Petersen M."/>
            <person name="Berrin J.G."/>
            <person name="Delaux P.M."/>
            <person name="Dal Grande F."/>
            <person name="Keller J."/>
        </authorList>
    </citation>
    <scope>NUCLEOTIDE SEQUENCE [LARGE SCALE GENOMIC DNA]</scope>
    <source>
        <strain evidence="9 10">SAG 216-7</strain>
    </source>
</reference>
<organism evidence="9 10">
    <name type="scientific">Coccomyxa subellipsoidea</name>
    <dbReference type="NCBI Taxonomy" id="248742"/>
    <lineage>
        <taxon>Eukaryota</taxon>
        <taxon>Viridiplantae</taxon>
        <taxon>Chlorophyta</taxon>
        <taxon>core chlorophytes</taxon>
        <taxon>Trebouxiophyceae</taxon>
        <taxon>Trebouxiophyceae incertae sedis</taxon>
        <taxon>Coccomyxaceae</taxon>
        <taxon>Coccomyxa</taxon>
    </lineage>
</organism>
<dbReference type="Proteomes" id="UP001491310">
    <property type="component" value="Unassembled WGS sequence"/>
</dbReference>
<gene>
    <name evidence="9" type="ORF">WJX75_004599</name>
</gene>
<dbReference type="InterPro" id="IPR027417">
    <property type="entry name" value="P-loop_NTPase"/>
</dbReference>
<feature type="domain" description="DNA mismatch repair proteins mutS family" evidence="8">
    <location>
        <begin position="522"/>
        <end position="709"/>
    </location>
</feature>
<feature type="domain" description="DNA mismatch repair protein MutS core" evidence="7">
    <location>
        <begin position="164"/>
        <end position="506"/>
    </location>
</feature>
<comment type="similarity">
    <text evidence="1">Belongs to the DNA mismatch repair MutS family.</text>
</comment>
<evidence type="ECO:0000256" key="3">
    <source>
        <dbReference type="ARBA" id="ARBA00022840"/>
    </source>
</evidence>
<evidence type="ECO:0000259" key="7">
    <source>
        <dbReference type="SMART" id="SM00533"/>
    </source>
</evidence>
<dbReference type="PIRSF" id="PIRSF005813">
    <property type="entry name" value="MSH2"/>
    <property type="match status" value="1"/>
</dbReference>
<dbReference type="EMBL" id="JALJOT010000008">
    <property type="protein sequence ID" value="KAK9908232.1"/>
    <property type="molecule type" value="Genomic_DNA"/>
</dbReference>
<keyword evidence="4" id="KW-0238">DNA-binding</keyword>
<dbReference type="Pfam" id="PF05192">
    <property type="entry name" value="MutS_III"/>
    <property type="match status" value="1"/>
</dbReference>
<evidence type="ECO:0000313" key="10">
    <source>
        <dbReference type="Proteomes" id="UP001491310"/>
    </source>
</evidence>
<dbReference type="SUPFAM" id="SSF48334">
    <property type="entry name" value="DNA repair protein MutS, domain III"/>
    <property type="match status" value="1"/>
</dbReference>
<evidence type="ECO:0000256" key="2">
    <source>
        <dbReference type="ARBA" id="ARBA00022741"/>
    </source>
</evidence>
<sequence length="774" mass="84115">MAAQDSLEVQLSLRLLQFIESSRTYTTSLSILRAYDPSQLIVVGSSQEALSSGINKAARAIQQVPMARKCFDDTQGSLAVSHCASEATRADLEGTALRSNYYLALGAAGALLHVLEQEQHMVLTGGTLHVMYVSPSSYMHIDIATVRALELIKPMKANMTTQGSRGGSLFWWLNHTKTRCGNQLLKANLLQPLTDISTIKLRYDVVAELLSSDELACSIGQCLAGLPNNLDKICSGLALRPSAPSKDPVQRIASLVQSVILLREALTALPSLADALEPAKSELLNAIRASTSNPVFAELLQVIDAALDSDVSSSKAAFVNRTQQCFAVKSGVDSFLDLARSSFCRISEDIHELAAKYRETHSLESLKLQYAAKRGFYLVAPRPGAKLKGGTAGPLPRKFIQLEGGTRNRATLACTTAELNALNARLKDATNDCMIITQQILEGTVSTACQHLSMMHRLIDSVALLDMLASFALAVGQSDSSYVQPQLTEHGPMAIVEGRHPLCEQLMDTEYQANDTYLAESSSFYVITGPNMAGKTTYLRQVALITILAHMGCYVPARLASLRRVDRLLTRIGTSDSIENNSSSFMVEMQETTHIINHATDRSLVLIDELGRATSTADGVAIAWVISEYLIGIGAFTLFATHFSPLGELADLYPNCKQWHFGVDTGGQRLQYGHKLLPGQATAVHYGLLMAPAVGLPDSITEEARRIAEAVELADASLHRGAAALHATDMHKVYSLAHRITCVAHAYRQNPEKTDVRKQLGLLKQEAKTLRRES</sequence>
<dbReference type="SUPFAM" id="SSF53150">
    <property type="entry name" value="DNA repair protein MutS, domain II"/>
    <property type="match status" value="1"/>
</dbReference>
<dbReference type="Pfam" id="PF00488">
    <property type="entry name" value="MutS_V"/>
    <property type="match status" value="1"/>
</dbReference>
<dbReference type="SUPFAM" id="SSF52540">
    <property type="entry name" value="P-loop containing nucleoside triphosphate hydrolases"/>
    <property type="match status" value="1"/>
</dbReference>
<evidence type="ECO:0000256" key="5">
    <source>
        <dbReference type="ARBA" id="ARBA00023254"/>
    </source>
</evidence>
<dbReference type="InterPro" id="IPR007696">
    <property type="entry name" value="DNA_mismatch_repair_MutS_core"/>
</dbReference>
<dbReference type="Pfam" id="PF05190">
    <property type="entry name" value="MutS_IV"/>
    <property type="match status" value="1"/>
</dbReference>
<dbReference type="PANTHER" id="PTHR11361:SF21">
    <property type="entry name" value="MUTS PROTEIN HOMOLOG 4"/>
    <property type="match status" value="1"/>
</dbReference>
<dbReference type="Gene3D" id="1.10.1420.10">
    <property type="match status" value="2"/>
</dbReference>